<feature type="non-terminal residue" evidence="2">
    <location>
        <position position="65"/>
    </location>
</feature>
<comment type="caution">
    <text evidence="2">The sequence shown here is derived from an EMBL/GenBank/DDBJ whole genome shotgun (WGS) entry which is preliminary data.</text>
</comment>
<evidence type="ECO:0000313" key="3">
    <source>
        <dbReference type="Proteomes" id="UP000886829"/>
    </source>
</evidence>
<dbReference type="Pfam" id="PF05106">
    <property type="entry name" value="Phage_holin_3_1"/>
    <property type="match status" value="1"/>
</dbReference>
<evidence type="ECO:0000256" key="1">
    <source>
        <dbReference type="SAM" id="Phobius"/>
    </source>
</evidence>
<gene>
    <name evidence="2" type="ORF">H9850_04930</name>
</gene>
<organism evidence="2 3">
    <name type="scientific">Candidatus Anaerobiospirillum pullistercoris</name>
    <dbReference type="NCBI Taxonomy" id="2838452"/>
    <lineage>
        <taxon>Bacteria</taxon>
        <taxon>Pseudomonadati</taxon>
        <taxon>Pseudomonadota</taxon>
        <taxon>Gammaproteobacteria</taxon>
        <taxon>Aeromonadales</taxon>
        <taxon>Succinivibrionaceae</taxon>
        <taxon>Anaerobiospirillum</taxon>
    </lineage>
</organism>
<reference evidence="2" key="1">
    <citation type="journal article" date="2021" name="PeerJ">
        <title>Extensive microbial diversity within the chicken gut microbiome revealed by metagenomics and culture.</title>
        <authorList>
            <person name="Gilroy R."/>
            <person name="Ravi A."/>
            <person name="Getino M."/>
            <person name="Pursley I."/>
            <person name="Horton D.L."/>
            <person name="Alikhan N.F."/>
            <person name="Baker D."/>
            <person name="Gharbi K."/>
            <person name="Hall N."/>
            <person name="Watson M."/>
            <person name="Adriaenssens E.M."/>
            <person name="Foster-Nyarko E."/>
            <person name="Jarju S."/>
            <person name="Secka A."/>
            <person name="Antonio M."/>
            <person name="Oren A."/>
            <person name="Chaudhuri R.R."/>
            <person name="La Ragione R."/>
            <person name="Hildebrand F."/>
            <person name="Pallen M.J."/>
        </authorList>
    </citation>
    <scope>NUCLEOTIDE SEQUENCE</scope>
    <source>
        <strain evidence="2">USASDec5-558</strain>
    </source>
</reference>
<keyword evidence="1" id="KW-0472">Membrane</keyword>
<sequence>MRSFQYTRKQFALRLVEAFMCSMLTASFAVSLHVVWNLSYVWAIPAGTVIGFLGTDMIHGIIVSM</sequence>
<keyword evidence="1" id="KW-0812">Transmembrane</keyword>
<feature type="transmembrane region" description="Helical" evidence="1">
    <location>
        <begin position="12"/>
        <end position="36"/>
    </location>
</feature>
<dbReference type="InterPro" id="IPR006481">
    <property type="entry name" value="Phage_lambda_GpS_holin"/>
</dbReference>
<accession>A0A9D2B0M4</accession>
<dbReference type="EMBL" id="DXEV01000094">
    <property type="protein sequence ID" value="HIX56798.1"/>
    <property type="molecule type" value="Genomic_DNA"/>
</dbReference>
<dbReference type="AlphaFoldDB" id="A0A9D2B0M4"/>
<feature type="transmembrane region" description="Helical" evidence="1">
    <location>
        <begin position="42"/>
        <end position="63"/>
    </location>
</feature>
<reference evidence="2" key="2">
    <citation type="submission" date="2021-04" db="EMBL/GenBank/DDBJ databases">
        <authorList>
            <person name="Gilroy R."/>
        </authorList>
    </citation>
    <scope>NUCLEOTIDE SEQUENCE</scope>
    <source>
        <strain evidence="2">USASDec5-558</strain>
    </source>
</reference>
<dbReference type="Proteomes" id="UP000886829">
    <property type="component" value="Unassembled WGS sequence"/>
</dbReference>
<evidence type="ECO:0000313" key="2">
    <source>
        <dbReference type="EMBL" id="HIX56798.1"/>
    </source>
</evidence>
<name>A0A9D2B0M4_9GAMM</name>
<protein>
    <submittedName>
        <fullName evidence="2">Phage holin family protein</fullName>
    </submittedName>
</protein>
<keyword evidence="1" id="KW-1133">Transmembrane helix</keyword>
<proteinExistence type="predicted"/>